<dbReference type="InterPro" id="IPR029062">
    <property type="entry name" value="Class_I_gatase-like"/>
</dbReference>
<keyword evidence="5" id="KW-0732">Signal</keyword>
<keyword evidence="2" id="KW-0645">Protease</keyword>
<reference evidence="7" key="1">
    <citation type="journal article" date="2008" name="PLoS ONE">
        <title>Survival in nuclear waste, extreme resistance, and potential applications gleaned from the genome sequence of Kineococcus radiotolerans SRS30216.</title>
        <authorList>
            <person name="Bagwell C.E."/>
            <person name="Bhat S."/>
            <person name="Hawkins G.M."/>
            <person name="Smith B.W."/>
            <person name="Biswas T."/>
            <person name="Hoover T.R."/>
            <person name="Saunders E."/>
            <person name="Han C.S."/>
            <person name="Tsodikov O.V."/>
            <person name="Shimkets L.J."/>
        </authorList>
    </citation>
    <scope>NUCLEOTIDE SEQUENCE [LARGE SCALE GENOMIC DNA]</scope>
    <source>
        <strain evidence="7">ATCC BAA-149 / DSM 14245 / SRS30216</strain>
    </source>
</reference>
<feature type="signal peptide" evidence="5">
    <location>
        <begin position="1"/>
        <end position="27"/>
    </location>
</feature>
<evidence type="ECO:0000313" key="7">
    <source>
        <dbReference type="Proteomes" id="UP000001116"/>
    </source>
</evidence>
<evidence type="ECO:0000256" key="2">
    <source>
        <dbReference type="ARBA" id="ARBA00022670"/>
    </source>
</evidence>
<keyword evidence="3" id="KW-0378">Hydrolase</keyword>
<dbReference type="eggNOG" id="COG3340">
    <property type="taxonomic scope" value="Bacteria"/>
</dbReference>
<organism evidence="6 7">
    <name type="scientific">Kineococcus radiotolerans (strain ATCC BAA-149 / DSM 14245 / SRS30216)</name>
    <dbReference type="NCBI Taxonomy" id="266940"/>
    <lineage>
        <taxon>Bacteria</taxon>
        <taxon>Bacillati</taxon>
        <taxon>Actinomycetota</taxon>
        <taxon>Actinomycetes</taxon>
        <taxon>Kineosporiales</taxon>
        <taxon>Kineosporiaceae</taxon>
        <taxon>Kineococcus</taxon>
    </lineage>
</organism>
<dbReference type="STRING" id="266940.Krad_0633"/>
<feature type="chain" id="PRO_5039482032" evidence="5">
    <location>
        <begin position="28"/>
        <end position="235"/>
    </location>
</feature>
<keyword evidence="7" id="KW-1185">Reference proteome</keyword>
<evidence type="ECO:0000256" key="1">
    <source>
        <dbReference type="ARBA" id="ARBA00006534"/>
    </source>
</evidence>
<evidence type="ECO:0000256" key="4">
    <source>
        <dbReference type="ARBA" id="ARBA00022825"/>
    </source>
</evidence>
<dbReference type="KEGG" id="kra:Krad_0633"/>
<accession>A6W5N3</accession>
<keyword evidence="4" id="KW-0720">Serine protease</keyword>
<evidence type="ECO:0000313" key="6">
    <source>
        <dbReference type="EMBL" id="ABS02122.1"/>
    </source>
</evidence>
<evidence type="ECO:0000256" key="5">
    <source>
        <dbReference type="SAM" id="SignalP"/>
    </source>
</evidence>
<dbReference type="Proteomes" id="UP000001116">
    <property type="component" value="Chromosome"/>
</dbReference>
<dbReference type="GO" id="GO:0008236">
    <property type="term" value="F:serine-type peptidase activity"/>
    <property type="evidence" value="ECO:0007669"/>
    <property type="project" value="UniProtKB-KW"/>
</dbReference>
<dbReference type="PANTHER" id="PTHR20842">
    <property type="entry name" value="PROTEASE S51 ALPHA-ASPARTYL DIPEPTIDASE"/>
    <property type="match status" value="1"/>
</dbReference>
<name>A6W5N3_KINRD</name>
<evidence type="ECO:0000256" key="3">
    <source>
        <dbReference type="ARBA" id="ARBA00022801"/>
    </source>
</evidence>
<comment type="similarity">
    <text evidence="1">Belongs to the peptidase S51 family.</text>
</comment>
<gene>
    <name evidence="6" type="ordered locus">Krad_0633</name>
</gene>
<protein>
    <submittedName>
        <fullName evidence="6">Peptidase S51 dipeptidase E</fullName>
    </submittedName>
</protein>
<dbReference type="InterPro" id="IPR005320">
    <property type="entry name" value="Peptidase_S51"/>
</dbReference>
<dbReference type="PANTHER" id="PTHR20842:SF0">
    <property type="entry name" value="ALPHA-ASPARTYL DIPEPTIDASE"/>
    <property type="match status" value="1"/>
</dbReference>
<dbReference type="EMBL" id="CP000750">
    <property type="protein sequence ID" value="ABS02122.1"/>
    <property type="molecule type" value="Genomic_DNA"/>
</dbReference>
<dbReference type="Pfam" id="PF03575">
    <property type="entry name" value="Peptidase_S51"/>
    <property type="match status" value="1"/>
</dbReference>
<dbReference type="GO" id="GO:0006508">
    <property type="term" value="P:proteolysis"/>
    <property type="evidence" value="ECO:0007669"/>
    <property type="project" value="UniProtKB-KW"/>
</dbReference>
<dbReference type="SUPFAM" id="SSF52317">
    <property type="entry name" value="Class I glutamine amidotransferase-like"/>
    <property type="match status" value="1"/>
</dbReference>
<dbReference type="HOGENOM" id="CLU_1244705_0_0_11"/>
<dbReference type="AlphaFoldDB" id="A6W5N3"/>
<dbReference type="CDD" id="cd03146">
    <property type="entry name" value="GAT1_Peptidase_E"/>
    <property type="match status" value="1"/>
</dbReference>
<proteinExistence type="inferred from homology"/>
<dbReference type="Gene3D" id="3.40.50.880">
    <property type="match status" value="1"/>
</dbReference>
<sequence>MVWPRARAITGVVGVRLLLTSAGLVNAESCEALAALARRPLASLAVAVVPTAANVIPGDEGWFIADCVNLQRASFAQVDLVDVSALEREVWSARLEEADVLAVTGGDTTHLLHWLRRSGLAATLPGLLRERVYLGVSAGSMVTGPHLRLSRSVQRAPEDTAGLGLVDFLVQPHLDSPHFPSAREDAVRRAVAGFAHPTFALADGRAVLVDDDEVRVVGAGRHLVLPGGAQPSLPG</sequence>